<keyword evidence="7" id="KW-0732">Signal</keyword>
<evidence type="ECO:0000256" key="6">
    <source>
        <dbReference type="ARBA" id="ARBA00048348"/>
    </source>
</evidence>
<dbReference type="Proteomes" id="UP001165083">
    <property type="component" value="Unassembled WGS sequence"/>
</dbReference>
<reference evidence="9" key="1">
    <citation type="submission" date="2023-04" db="EMBL/GenBank/DDBJ databases">
        <title>Phytophthora lilii NBRC 32176.</title>
        <authorList>
            <person name="Ichikawa N."/>
            <person name="Sato H."/>
            <person name="Tonouchi N."/>
        </authorList>
    </citation>
    <scope>NUCLEOTIDE SEQUENCE</scope>
    <source>
        <strain evidence="9">NBRC 32176</strain>
    </source>
</reference>
<sequence length="184" mass="20162">MKFSLSGATLLFGASAFQSAIAEEHPEFTYKSDSDALSPSEWAEGYPTCGGSKQSPIDITESTLCSVYNPVPGSLDGYCPDYTMTEDSESYKAATYNFAQFHVHTPSEHTIDGKAYDGEIHYVHKREDGSGALVIGLFLEKIDGNDTEPAIDIIVDAMSEVSPTNSIHITLYVFPSLLRFQENR</sequence>
<comment type="similarity">
    <text evidence="1">Belongs to the alpha-carbonic anhydrase family.</text>
</comment>
<evidence type="ECO:0000256" key="3">
    <source>
        <dbReference type="ARBA" id="ARBA00022723"/>
    </source>
</evidence>
<dbReference type="InterPro" id="IPR001148">
    <property type="entry name" value="CA_dom"/>
</dbReference>
<organism evidence="9 10">
    <name type="scientific">Phytophthora lilii</name>
    <dbReference type="NCBI Taxonomy" id="2077276"/>
    <lineage>
        <taxon>Eukaryota</taxon>
        <taxon>Sar</taxon>
        <taxon>Stramenopiles</taxon>
        <taxon>Oomycota</taxon>
        <taxon>Peronosporomycetes</taxon>
        <taxon>Peronosporales</taxon>
        <taxon>Peronosporaceae</taxon>
        <taxon>Phytophthora</taxon>
    </lineage>
</organism>
<keyword evidence="10" id="KW-1185">Reference proteome</keyword>
<feature type="domain" description="Alpha-carbonic anhydrase" evidence="8">
    <location>
        <begin position="26"/>
        <end position="184"/>
    </location>
</feature>
<evidence type="ECO:0000256" key="4">
    <source>
        <dbReference type="ARBA" id="ARBA00022833"/>
    </source>
</evidence>
<keyword evidence="3" id="KW-0479">Metal-binding</keyword>
<dbReference type="SMART" id="SM01057">
    <property type="entry name" value="Carb_anhydrase"/>
    <property type="match status" value="1"/>
</dbReference>
<dbReference type="Gene3D" id="3.10.200.10">
    <property type="entry name" value="Alpha carbonic anhydrase"/>
    <property type="match status" value="1"/>
</dbReference>
<evidence type="ECO:0000313" key="10">
    <source>
        <dbReference type="Proteomes" id="UP001165083"/>
    </source>
</evidence>
<evidence type="ECO:0000259" key="8">
    <source>
        <dbReference type="PROSITE" id="PS51144"/>
    </source>
</evidence>
<dbReference type="PANTHER" id="PTHR18952">
    <property type="entry name" value="CARBONIC ANHYDRASE"/>
    <property type="match status" value="1"/>
</dbReference>
<evidence type="ECO:0000256" key="5">
    <source>
        <dbReference type="ARBA" id="ARBA00023239"/>
    </source>
</evidence>
<name>A0A9W6TPU3_9STRA</name>
<proteinExistence type="inferred from homology"/>
<protein>
    <recommendedName>
        <fullName evidence="2">carbonic anhydrase</fullName>
        <ecNumber evidence="2">4.2.1.1</ecNumber>
    </recommendedName>
</protein>
<dbReference type="InterPro" id="IPR023561">
    <property type="entry name" value="Carbonic_anhydrase_a-class"/>
</dbReference>
<keyword evidence="5" id="KW-0456">Lyase</keyword>
<dbReference type="OrthoDB" id="429145at2759"/>
<comment type="caution">
    <text evidence="9">The sequence shown here is derived from an EMBL/GenBank/DDBJ whole genome shotgun (WGS) entry which is preliminary data.</text>
</comment>
<dbReference type="AlphaFoldDB" id="A0A9W6TPU3"/>
<dbReference type="InterPro" id="IPR036398">
    <property type="entry name" value="CA_dom_sf"/>
</dbReference>
<accession>A0A9W6TPU3</accession>
<dbReference type="Pfam" id="PF00194">
    <property type="entry name" value="Carb_anhydrase"/>
    <property type="match status" value="1"/>
</dbReference>
<feature type="chain" id="PRO_5040888645" description="carbonic anhydrase" evidence="7">
    <location>
        <begin position="23"/>
        <end position="184"/>
    </location>
</feature>
<keyword evidence="4" id="KW-0862">Zinc</keyword>
<dbReference type="PROSITE" id="PS51144">
    <property type="entry name" value="ALPHA_CA_2"/>
    <property type="match status" value="1"/>
</dbReference>
<comment type="catalytic activity">
    <reaction evidence="6">
        <text>hydrogencarbonate + H(+) = CO2 + H2O</text>
        <dbReference type="Rhea" id="RHEA:10748"/>
        <dbReference type="ChEBI" id="CHEBI:15377"/>
        <dbReference type="ChEBI" id="CHEBI:15378"/>
        <dbReference type="ChEBI" id="CHEBI:16526"/>
        <dbReference type="ChEBI" id="CHEBI:17544"/>
        <dbReference type="EC" id="4.2.1.1"/>
    </reaction>
</comment>
<dbReference type="PANTHER" id="PTHR18952:SF265">
    <property type="entry name" value="CARBONIC ANHYDRASE"/>
    <property type="match status" value="1"/>
</dbReference>
<gene>
    <name evidence="9" type="ORF">Plil01_000609600</name>
</gene>
<evidence type="ECO:0000313" key="9">
    <source>
        <dbReference type="EMBL" id="GMF16878.1"/>
    </source>
</evidence>
<evidence type="ECO:0000256" key="2">
    <source>
        <dbReference type="ARBA" id="ARBA00012925"/>
    </source>
</evidence>
<dbReference type="EC" id="4.2.1.1" evidence="2"/>
<dbReference type="GO" id="GO:0008270">
    <property type="term" value="F:zinc ion binding"/>
    <property type="evidence" value="ECO:0007669"/>
    <property type="project" value="InterPro"/>
</dbReference>
<evidence type="ECO:0000256" key="1">
    <source>
        <dbReference type="ARBA" id="ARBA00010718"/>
    </source>
</evidence>
<evidence type="ECO:0000256" key="7">
    <source>
        <dbReference type="SAM" id="SignalP"/>
    </source>
</evidence>
<dbReference type="EMBL" id="BSXW01000263">
    <property type="protein sequence ID" value="GMF16878.1"/>
    <property type="molecule type" value="Genomic_DNA"/>
</dbReference>
<feature type="signal peptide" evidence="7">
    <location>
        <begin position="1"/>
        <end position="22"/>
    </location>
</feature>
<dbReference type="SUPFAM" id="SSF51069">
    <property type="entry name" value="Carbonic anhydrase"/>
    <property type="match status" value="1"/>
</dbReference>
<dbReference type="GO" id="GO:0004089">
    <property type="term" value="F:carbonate dehydratase activity"/>
    <property type="evidence" value="ECO:0007669"/>
    <property type="project" value="UniProtKB-EC"/>
</dbReference>